<gene>
    <name evidence="9" type="ordered locus">TREAZ_3612</name>
</gene>
<evidence type="ECO:0000259" key="8">
    <source>
        <dbReference type="PROSITE" id="PS50928"/>
    </source>
</evidence>
<evidence type="ECO:0000256" key="1">
    <source>
        <dbReference type="ARBA" id="ARBA00004651"/>
    </source>
</evidence>
<dbReference type="HOGENOM" id="CLU_016047_1_2_12"/>
<reference evidence="9 10" key="2">
    <citation type="journal article" date="2011" name="ISME J.">
        <title>RNA-seq reveals cooperative metabolic interactions between two termite-gut spirochete species in co-culture.</title>
        <authorList>
            <person name="Rosenthal A.Z."/>
            <person name="Matson E.G."/>
            <person name="Eldar A."/>
            <person name="Leadbetter J.R."/>
        </authorList>
    </citation>
    <scope>NUCLEOTIDE SEQUENCE [LARGE SCALE GENOMIC DNA]</scope>
    <source>
        <strain evidence="10">ATCC BAA-888 / DSM 13862 / ZAS-9</strain>
    </source>
</reference>
<evidence type="ECO:0000313" key="9">
    <source>
        <dbReference type="EMBL" id="AEF82090.1"/>
    </source>
</evidence>
<keyword evidence="6 7" id="KW-0472">Membrane</keyword>
<dbReference type="STRING" id="545695.TREAZ_3612"/>
<feature type="transmembrane region" description="Helical" evidence="7">
    <location>
        <begin position="141"/>
        <end position="165"/>
    </location>
</feature>
<feature type="transmembrane region" description="Helical" evidence="7">
    <location>
        <begin position="111"/>
        <end position="129"/>
    </location>
</feature>
<dbReference type="InterPro" id="IPR035906">
    <property type="entry name" value="MetI-like_sf"/>
</dbReference>
<dbReference type="AlphaFoldDB" id="F5Y6U7"/>
<dbReference type="GO" id="GO:0005886">
    <property type="term" value="C:plasma membrane"/>
    <property type="evidence" value="ECO:0007669"/>
    <property type="project" value="UniProtKB-SubCell"/>
</dbReference>
<keyword evidence="5 7" id="KW-1133">Transmembrane helix</keyword>
<name>F5Y6U7_LEAAZ</name>
<dbReference type="PANTHER" id="PTHR43744">
    <property type="entry name" value="ABC TRANSPORTER PERMEASE PROTEIN MG189-RELATED-RELATED"/>
    <property type="match status" value="1"/>
</dbReference>
<evidence type="ECO:0000256" key="6">
    <source>
        <dbReference type="ARBA" id="ARBA00023136"/>
    </source>
</evidence>
<accession>F5Y6U7</accession>
<dbReference type="SUPFAM" id="SSF161098">
    <property type="entry name" value="MetI-like"/>
    <property type="match status" value="1"/>
</dbReference>
<feature type="transmembrane region" description="Helical" evidence="7">
    <location>
        <begin position="186"/>
        <end position="208"/>
    </location>
</feature>
<proteinExistence type="inferred from homology"/>
<dbReference type="PANTHER" id="PTHR43744:SF3">
    <property type="entry name" value="LACTOSE TRANSPORT SYSTEM PERMEASE PROTEIN LACG"/>
    <property type="match status" value="1"/>
</dbReference>
<evidence type="ECO:0000256" key="3">
    <source>
        <dbReference type="ARBA" id="ARBA00022475"/>
    </source>
</evidence>
<dbReference type="GO" id="GO:0055085">
    <property type="term" value="P:transmembrane transport"/>
    <property type="evidence" value="ECO:0007669"/>
    <property type="project" value="InterPro"/>
</dbReference>
<sequence length="279" mass="30826">MKTKKSPASLLLIPAGIFLVLIILISIGPFLWVLLSSVKTNREILTFSFRFTNGVHWQNYVNAFKIAPIVRYFQNSVFITIMGVLLNLTVMSMAAYVLSRFSFRLRNFIRAFFAMGLLIPGAALLLPLYTSIKAVGLYNNVWGLIVVYTAFGIPVSVFIMSSYFLTIPKEMEESAYIDGAGFLKTFAIIILPLARPAFATAGIMQFLLCWNEFQFALTLTTGHDARTLPVALYYFKSAFASDYGAMFAAIVLVSLPSIIVYSLLQKQVVSGLAAGSVKG</sequence>
<evidence type="ECO:0000256" key="7">
    <source>
        <dbReference type="RuleBase" id="RU363032"/>
    </source>
</evidence>
<feature type="domain" description="ABC transmembrane type-1" evidence="8">
    <location>
        <begin position="73"/>
        <end position="264"/>
    </location>
</feature>
<feature type="transmembrane region" description="Helical" evidence="7">
    <location>
        <begin position="77"/>
        <end position="99"/>
    </location>
</feature>
<dbReference type="KEGG" id="taz:TREAZ_3612"/>
<comment type="similarity">
    <text evidence="7">Belongs to the binding-protein-dependent transport system permease family.</text>
</comment>
<dbReference type="InterPro" id="IPR000515">
    <property type="entry name" value="MetI-like"/>
</dbReference>
<evidence type="ECO:0000313" key="10">
    <source>
        <dbReference type="Proteomes" id="UP000009222"/>
    </source>
</evidence>
<dbReference type="PROSITE" id="PS50928">
    <property type="entry name" value="ABC_TM1"/>
    <property type="match status" value="1"/>
</dbReference>
<dbReference type="Pfam" id="PF00528">
    <property type="entry name" value="BPD_transp_1"/>
    <property type="match status" value="1"/>
</dbReference>
<keyword evidence="2 7" id="KW-0813">Transport</keyword>
<dbReference type="Gene3D" id="1.10.3720.10">
    <property type="entry name" value="MetI-like"/>
    <property type="match status" value="1"/>
</dbReference>
<keyword evidence="3" id="KW-1003">Cell membrane</keyword>
<protein>
    <submittedName>
        <fullName evidence="9">Sugar ABC transporter permease</fullName>
    </submittedName>
</protein>
<feature type="transmembrane region" description="Helical" evidence="7">
    <location>
        <begin position="12"/>
        <end position="35"/>
    </location>
</feature>
<dbReference type="RefSeq" id="WP_015711968.1">
    <property type="nucleotide sequence ID" value="NC_015577.1"/>
</dbReference>
<keyword evidence="10" id="KW-1185">Reference proteome</keyword>
<keyword evidence="4 7" id="KW-0812">Transmembrane</keyword>
<dbReference type="EMBL" id="CP001841">
    <property type="protein sequence ID" value="AEF82090.1"/>
    <property type="molecule type" value="Genomic_DNA"/>
</dbReference>
<dbReference type="CDD" id="cd06261">
    <property type="entry name" value="TM_PBP2"/>
    <property type="match status" value="1"/>
</dbReference>
<comment type="subcellular location">
    <subcellularLocation>
        <location evidence="1 7">Cell membrane</location>
        <topology evidence="1 7">Multi-pass membrane protein</topology>
    </subcellularLocation>
</comment>
<evidence type="ECO:0000256" key="2">
    <source>
        <dbReference type="ARBA" id="ARBA00022448"/>
    </source>
</evidence>
<dbReference type="OrthoDB" id="9771544at2"/>
<feature type="transmembrane region" description="Helical" evidence="7">
    <location>
        <begin position="243"/>
        <end position="264"/>
    </location>
</feature>
<dbReference type="Proteomes" id="UP000009222">
    <property type="component" value="Chromosome"/>
</dbReference>
<dbReference type="InParanoid" id="F5Y6U7"/>
<dbReference type="eggNOG" id="COG0395">
    <property type="taxonomic scope" value="Bacteria"/>
</dbReference>
<reference evidence="10" key="1">
    <citation type="submission" date="2009-12" db="EMBL/GenBank/DDBJ databases">
        <title>Complete sequence of Treponema azotonutricium strain ZAS-9.</title>
        <authorList>
            <person name="Tetu S.G."/>
            <person name="Matson E."/>
            <person name="Ren Q."/>
            <person name="Seshadri R."/>
            <person name="Elbourne L."/>
            <person name="Hassan K.A."/>
            <person name="Durkin A."/>
            <person name="Radune D."/>
            <person name="Mohamoud Y."/>
            <person name="Shay R."/>
            <person name="Jin S."/>
            <person name="Zhang X."/>
            <person name="Lucey K."/>
            <person name="Ballor N.R."/>
            <person name="Ottesen E."/>
            <person name="Rosenthal R."/>
            <person name="Allen A."/>
            <person name="Leadbetter J.R."/>
            <person name="Paulsen I.T."/>
        </authorList>
    </citation>
    <scope>NUCLEOTIDE SEQUENCE [LARGE SCALE GENOMIC DNA]</scope>
    <source>
        <strain evidence="10">ATCC BAA-888 / DSM 13862 / ZAS-9</strain>
    </source>
</reference>
<evidence type="ECO:0000256" key="4">
    <source>
        <dbReference type="ARBA" id="ARBA00022692"/>
    </source>
</evidence>
<organism evidence="9 10">
    <name type="scientific">Leadbettera azotonutricia (strain ATCC BAA-888 / DSM 13862 / ZAS-9)</name>
    <name type="common">Treponema azotonutricium</name>
    <dbReference type="NCBI Taxonomy" id="545695"/>
    <lineage>
        <taxon>Bacteria</taxon>
        <taxon>Pseudomonadati</taxon>
        <taxon>Spirochaetota</taxon>
        <taxon>Spirochaetia</taxon>
        <taxon>Spirochaetales</taxon>
        <taxon>Breznakiellaceae</taxon>
        <taxon>Leadbettera</taxon>
    </lineage>
</organism>
<evidence type="ECO:0000256" key="5">
    <source>
        <dbReference type="ARBA" id="ARBA00022989"/>
    </source>
</evidence>